<keyword evidence="7 11" id="KW-1133">Transmembrane helix</keyword>
<dbReference type="InterPro" id="IPR035908">
    <property type="entry name" value="F0_ATP_A_sf"/>
</dbReference>
<evidence type="ECO:0000256" key="8">
    <source>
        <dbReference type="ARBA" id="ARBA00023065"/>
    </source>
</evidence>
<proteinExistence type="inferred from homology"/>
<evidence type="ECO:0000256" key="5">
    <source>
        <dbReference type="ARBA" id="ARBA00022692"/>
    </source>
</evidence>
<dbReference type="PROSITE" id="PS00449">
    <property type="entry name" value="ATPASE_A"/>
    <property type="match status" value="1"/>
</dbReference>
<comment type="similarity">
    <text evidence="2 11 12">Belongs to the ATPase A chain family.</text>
</comment>
<dbReference type="PANTHER" id="PTHR11410:SF0">
    <property type="entry name" value="ATP SYNTHASE SUBUNIT A"/>
    <property type="match status" value="1"/>
</dbReference>
<evidence type="ECO:0000256" key="1">
    <source>
        <dbReference type="ARBA" id="ARBA00004141"/>
    </source>
</evidence>
<dbReference type="Pfam" id="PF00119">
    <property type="entry name" value="ATP-synt_A"/>
    <property type="match status" value="1"/>
</dbReference>
<evidence type="ECO:0000256" key="4">
    <source>
        <dbReference type="ARBA" id="ARBA00022547"/>
    </source>
</evidence>
<protein>
    <recommendedName>
        <fullName evidence="11 12">ATP synthase subunit a</fullName>
    </recommendedName>
    <alternativeName>
        <fullName evidence="11">ATP synthase F0 sector subunit a</fullName>
    </alternativeName>
    <alternativeName>
        <fullName evidence="11">F-ATPase subunit 6</fullName>
    </alternativeName>
</protein>
<keyword evidence="4 11" id="KW-0138">CF(0)</keyword>
<keyword evidence="8 11" id="KW-0406">Ion transport</keyword>
<keyword evidence="6 11" id="KW-0375">Hydrogen ion transport</keyword>
<dbReference type="PANTHER" id="PTHR11410">
    <property type="entry name" value="ATP SYNTHASE SUBUNIT A"/>
    <property type="match status" value="1"/>
</dbReference>
<dbReference type="SUPFAM" id="SSF81336">
    <property type="entry name" value="F1F0 ATP synthase subunit A"/>
    <property type="match status" value="1"/>
</dbReference>
<evidence type="ECO:0000256" key="3">
    <source>
        <dbReference type="ARBA" id="ARBA00022448"/>
    </source>
</evidence>
<dbReference type="HAMAP" id="MF_01393">
    <property type="entry name" value="ATP_synth_a_bact"/>
    <property type="match status" value="1"/>
</dbReference>
<keyword evidence="10 11" id="KW-0066">ATP synthesis</keyword>
<feature type="transmembrane region" description="Helical" evidence="11">
    <location>
        <begin position="269"/>
        <end position="289"/>
    </location>
</feature>
<accession>A0ABP7PK93</accession>
<keyword evidence="13" id="KW-0732">Signal</keyword>
<comment type="function">
    <text evidence="11 12">Key component of the proton channel; it plays a direct role in the translocation of protons across the membrane.</text>
</comment>
<sequence length="399" mass="44341">MDFNQVFMSKVKKVIVVFALLTAFLSIKNDTFAQVDSVASLPVDSAVANTSEVGSAVAQNEAHGEKEKGFDITTFIFHHISDSHYFTLFGHGEHGFHLHLPIILWTNNGLVTFNSSAFKFNDDGTQVVEKDGQRFAIAHNKIYYANTTANEHGSFVSHEIVGGEEKVTNARPIDFSITKNVFSMLLSVVLLVIVFTVVASSYKKREGKAPKGLQSFLEPIIIFVRDDIARPNLGHKYAAFMPYLLSVFFFIWLNNMLGLVPFFPGGANVTGNIALTIVLAACTFLIITFKGNKNYWGHILNPPVPWWLKPLMIPVEIFGVFTKPIALAIRLFANITAGHILVMSLLCLIFIFNSLWIAPASIFFAVFIGLIEFLVAFIQAFIFTILSALFIGMAVEEHH</sequence>
<evidence type="ECO:0000256" key="7">
    <source>
        <dbReference type="ARBA" id="ARBA00022989"/>
    </source>
</evidence>
<dbReference type="InterPro" id="IPR000568">
    <property type="entry name" value="ATP_synth_F0_asu"/>
</dbReference>
<dbReference type="EMBL" id="BAABAK010000010">
    <property type="protein sequence ID" value="GAA3966960.1"/>
    <property type="molecule type" value="Genomic_DNA"/>
</dbReference>
<evidence type="ECO:0000256" key="2">
    <source>
        <dbReference type="ARBA" id="ARBA00006810"/>
    </source>
</evidence>
<dbReference type="CDD" id="cd00310">
    <property type="entry name" value="ATP-synt_Fo_a_6"/>
    <property type="match status" value="1"/>
</dbReference>
<keyword evidence="5 11" id="KW-0812">Transmembrane</keyword>
<evidence type="ECO:0000256" key="9">
    <source>
        <dbReference type="ARBA" id="ARBA00023136"/>
    </source>
</evidence>
<feature type="signal peptide" evidence="13">
    <location>
        <begin position="1"/>
        <end position="28"/>
    </location>
</feature>
<dbReference type="InterPro" id="IPR045083">
    <property type="entry name" value="ATP_synth_F0_asu_bact/mt"/>
</dbReference>
<evidence type="ECO:0000256" key="11">
    <source>
        <dbReference type="HAMAP-Rule" id="MF_01393"/>
    </source>
</evidence>
<organism evidence="14 15">
    <name type="scientific">Pedobacter ginsengiterrae</name>
    <dbReference type="NCBI Taxonomy" id="871696"/>
    <lineage>
        <taxon>Bacteria</taxon>
        <taxon>Pseudomonadati</taxon>
        <taxon>Bacteroidota</taxon>
        <taxon>Sphingobacteriia</taxon>
        <taxon>Sphingobacteriales</taxon>
        <taxon>Sphingobacteriaceae</taxon>
        <taxon>Pedobacter</taxon>
    </lineage>
</organism>
<keyword evidence="11" id="KW-1003">Cell membrane</keyword>
<name>A0ABP7PK93_9SPHI</name>
<keyword evidence="9 11" id="KW-0472">Membrane</keyword>
<evidence type="ECO:0000313" key="15">
    <source>
        <dbReference type="Proteomes" id="UP001501081"/>
    </source>
</evidence>
<feature type="chain" id="PRO_5046335904" description="ATP synthase subunit a" evidence="13">
    <location>
        <begin position="29"/>
        <end position="399"/>
    </location>
</feature>
<comment type="subcellular location">
    <subcellularLocation>
        <location evidence="11 12">Cell membrane</location>
        <topology evidence="11 12">Multi-pass membrane protein</topology>
    </subcellularLocation>
    <subcellularLocation>
        <location evidence="1">Membrane</location>
        <topology evidence="1">Multi-pass membrane protein</topology>
    </subcellularLocation>
</comment>
<feature type="transmembrane region" description="Helical" evidence="11">
    <location>
        <begin position="240"/>
        <end position="263"/>
    </location>
</feature>
<reference evidence="15" key="1">
    <citation type="journal article" date="2019" name="Int. J. Syst. Evol. Microbiol.">
        <title>The Global Catalogue of Microorganisms (GCM) 10K type strain sequencing project: providing services to taxonomists for standard genome sequencing and annotation.</title>
        <authorList>
            <consortium name="The Broad Institute Genomics Platform"/>
            <consortium name="The Broad Institute Genome Sequencing Center for Infectious Disease"/>
            <person name="Wu L."/>
            <person name="Ma J."/>
        </authorList>
    </citation>
    <scope>NUCLEOTIDE SEQUENCE [LARGE SCALE GENOMIC DNA]</scope>
    <source>
        <strain evidence="15">JCM 17338</strain>
    </source>
</reference>
<evidence type="ECO:0000256" key="12">
    <source>
        <dbReference type="RuleBase" id="RU000483"/>
    </source>
</evidence>
<comment type="caution">
    <text evidence="14">The sequence shown here is derived from an EMBL/GenBank/DDBJ whole genome shotgun (WGS) entry which is preliminary data.</text>
</comment>
<keyword evidence="3 11" id="KW-0813">Transport</keyword>
<dbReference type="NCBIfam" id="TIGR01131">
    <property type="entry name" value="ATP_synt_6_or_A"/>
    <property type="match status" value="1"/>
</dbReference>
<dbReference type="Proteomes" id="UP001501081">
    <property type="component" value="Unassembled WGS sequence"/>
</dbReference>
<evidence type="ECO:0000256" key="6">
    <source>
        <dbReference type="ARBA" id="ARBA00022781"/>
    </source>
</evidence>
<evidence type="ECO:0000256" key="13">
    <source>
        <dbReference type="SAM" id="SignalP"/>
    </source>
</evidence>
<evidence type="ECO:0000313" key="14">
    <source>
        <dbReference type="EMBL" id="GAA3966960.1"/>
    </source>
</evidence>
<dbReference type="InterPro" id="IPR023011">
    <property type="entry name" value="ATP_synth_F0_asu_AS"/>
</dbReference>
<gene>
    <name evidence="11 14" type="primary">atpB</name>
    <name evidence="14" type="ORF">GCM10022246_19780</name>
</gene>
<feature type="transmembrane region" description="Helical" evidence="11">
    <location>
        <begin position="362"/>
        <end position="395"/>
    </location>
</feature>
<feature type="transmembrane region" description="Helical" evidence="11">
    <location>
        <begin position="181"/>
        <end position="202"/>
    </location>
</feature>
<dbReference type="PRINTS" id="PR00123">
    <property type="entry name" value="ATPASEA"/>
</dbReference>
<keyword evidence="15" id="KW-1185">Reference proteome</keyword>
<evidence type="ECO:0000256" key="10">
    <source>
        <dbReference type="ARBA" id="ARBA00023310"/>
    </source>
</evidence>
<dbReference type="Gene3D" id="1.20.120.220">
    <property type="entry name" value="ATP synthase, F0 complex, subunit A"/>
    <property type="match status" value="1"/>
</dbReference>